<evidence type="ECO:0000313" key="6">
    <source>
        <dbReference type="EMBL" id="AAL53556.1"/>
    </source>
</evidence>
<dbReference type="AlphaFoldDB" id="Q8YD63"/>
<comment type="catalytic activity">
    <reaction evidence="2">
        <text>4-(gamma-L-glutamylamino)butanoate + H2O = 4-aminobutanoate + L-glutamate</text>
        <dbReference type="Rhea" id="RHEA:19737"/>
        <dbReference type="ChEBI" id="CHEBI:15377"/>
        <dbReference type="ChEBI" id="CHEBI:29985"/>
        <dbReference type="ChEBI" id="CHEBI:58800"/>
        <dbReference type="ChEBI" id="CHEBI:59888"/>
        <dbReference type="EC" id="3.5.1.94"/>
    </reaction>
</comment>
<dbReference type="GeneID" id="29595501"/>
<dbReference type="Gene3D" id="3.40.50.880">
    <property type="match status" value="1"/>
</dbReference>
<dbReference type="FunFam" id="3.40.50.880:FF:000030">
    <property type="entry name" value="Gamma-glutamyl-gamma-aminobutyrate hydrolase PuuD"/>
    <property type="match status" value="1"/>
</dbReference>
<keyword evidence="7" id="KW-1185">Reference proteome</keyword>
<dbReference type="Proteomes" id="UP000000419">
    <property type="component" value="Chromosome II"/>
</dbReference>
<accession>Q8YD63</accession>
<dbReference type="KEGG" id="bmel:DK63_2927"/>
<dbReference type="GO" id="GO:0006598">
    <property type="term" value="P:polyamine catabolic process"/>
    <property type="evidence" value="ECO:0007669"/>
    <property type="project" value="TreeGrafter"/>
</dbReference>
<evidence type="ECO:0000256" key="5">
    <source>
        <dbReference type="ARBA" id="ARBA00066788"/>
    </source>
</evidence>
<evidence type="ECO:0000256" key="3">
    <source>
        <dbReference type="ARBA" id="ARBA00055068"/>
    </source>
</evidence>
<dbReference type="Pfam" id="PF07722">
    <property type="entry name" value="Peptidase_C26"/>
    <property type="match status" value="1"/>
</dbReference>
<evidence type="ECO:0000256" key="4">
    <source>
        <dbReference type="ARBA" id="ARBA00060634"/>
    </source>
</evidence>
<dbReference type="eggNOG" id="COG2071">
    <property type="taxonomic scope" value="Bacteria"/>
</dbReference>
<dbReference type="InterPro" id="IPR029062">
    <property type="entry name" value="Class_I_gatase-like"/>
</dbReference>
<dbReference type="RefSeq" id="WP_004682376.1">
    <property type="nucleotide sequence ID" value="NC_003318.1"/>
</dbReference>
<dbReference type="PATRIC" id="fig|224914.52.peg.3070"/>
<protein>
    <recommendedName>
        <fullName evidence="5">gamma-glutamyl-gamma-aminobutyrate hydrolase</fullName>
        <ecNumber evidence="5">3.5.1.94</ecNumber>
    </recommendedName>
</protein>
<gene>
    <name evidence="6" type="ordered locus">BMEII0314</name>
</gene>
<dbReference type="PROSITE" id="PS51273">
    <property type="entry name" value="GATASE_TYPE_1"/>
    <property type="match status" value="1"/>
</dbReference>
<comment type="function">
    <text evidence="3">Involved in the breakdown of putrescine via hydrolysis of the gamma-glutamyl linkage of gamma-glutamyl-gamma-aminobutyrate.</text>
</comment>
<evidence type="ECO:0000256" key="2">
    <source>
        <dbReference type="ARBA" id="ARBA00052718"/>
    </source>
</evidence>
<dbReference type="SUPFAM" id="SSF52317">
    <property type="entry name" value="Class I glutamine amidotransferase-like"/>
    <property type="match status" value="1"/>
</dbReference>
<reference evidence="6 7" key="1">
    <citation type="journal article" date="2002" name="Proc. Natl. Acad. Sci. U.S.A.">
        <title>The genome sequence of the facultative intracellular pathogen Brucella melitensis.</title>
        <authorList>
            <person name="DelVecchio V.G."/>
            <person name="Kapatral V."/>
            <person name="Redkar R.J."/>
            <person name="Patra G."/>
            <person name="Mujer C."/>
            <person name="Los T."/>
            <person name="Ivanova N."/>
            <person name="Anderson I."/>
            <person name="Bhattacharyya A."/>
            <person name="Lykidis A."/>
            <person name="Reznik G."/>
            <person name="Jablonski L."/>
            <person name="Larsen N."/>
            <person name="D'Souza M."/>
            <person name="Bernal A."/>
            <person name="Mazur M."/>
            <person name="Goltsman E."/>
            <person name="Selkov E."/>
            <person name="Elzer P.H."/>
            <person name="Hagius S."/>
            <person name="O'Callaghan D."/>
            <person name="Letesson J.J."/>
            <person name="Haselkorn R."/>
            <person name="Kyrpides N."/>
            <person name="Overbeek R."/>
        </authorList>
    </citation>
    <scope>NUCLEOTIDE SEQUENCE [LARGE SCALE GENOMIC DNA]</scope>
    <source>
        <strain evidence="7">ATCC 23456 / CCUG 17765 / NCTC 10094 / 16M</strain>
    </source>
</reference>
<comment type="similarity">
    <text evidence="1">Belongs to the peptidase C26 family.</text>
</comment>
<dbReference type="KEGG" id="bme:BMEII0314"/>
<sequence>MNPNIKKSSRPLVAVPTDVKPFENYVWHAAPEQYLAAAIEVAQVTPLLVPSFGDKMDFDAILDAVDSLLVTGSRSNVHPSLYGVEPSEAFEPYDDARDATSLPLIRAAIEKGVPVLAICRGLQELNVALGGTLATEIQGLAGRMDHRATDSESQAERFAIRHPVKLNPNSCLAEILKEESVRVNSVHRQAIDKLAPRLEVEAVAEDGTVEAVSVKNARGFVVGVQWHPEYWVQSDAPSRRIFEAFGDAVREHRAVGQWGSGAVGQWGSGAVKNMVAALMRNQNILPYPIPLTYCLTALPL</sequence>
<evidence type="ECO:0000313" key="7">
    <source>
        <dbReference type="Proteomes" id="UP000000419"/>
    </source>
</evidence>
<dbReference type="EMBL" id="AE008918">
    <property type="protein sequence ID" value="AAL53556.1"/>
    <property type="molecule type" value="Genomic_DNA"/>
</dbReference>
<dbReference type="GO" id="GO:0005829">
    <property type="term" value="C:cytosol"/>
    <property type="evidence" value="ECO:0007669"/>
    <property type="project" value="TreeGrafter"/>
</dbReference>
<keyword evidence="6" id="KW-0456">Lyase</keyword>
<dbReference type="PANTHER" id="PTHR43235:SF1">
    <property type="entry name" value="GLUTAMINE AMIDOTRANSFERASE PB2B2.05-RELATED"/>
    <property type="match status" value="1"/>
</dbReference>
<dbReference type="PIR" id="AI3548">
    <property type="entry name" value="AI3548"/>
</dbReference>
<evidence type="ECO:0000256" key="1">
    <source>
        <dbReference type="ARBA" id="ARBA00011083"/>
    </source>
</evidence>
<dbReference type="CDD" id="cd01745">
    <property type="entry name" value="GATase1_2"/>
    <property type="match status" value="1"/>
</dbReference>
<dbReference type="EC" id="3.5.1.94" evidence="5"/>
<dbReference type="GO" id="GO:0016829">
    <property type="term" value="F:lyase activity"/>
    <property type="evidence" value="ECO:0007669"/>
    <property type="project" value="UniProtKB-KW"/>
</dbReference>
<proteinExistence type="inferred from homology"/>
<organism evidence="6 7">
    <name type="scientific">Brucella melitensis biotype 1 (strain ATCC 23456 / CCUG 17765 / NCTC 10094 / 16M)</name>
    <dbReference type="NCBI Taxonomy" id="224914"/>
    <lineage>
        <taxon>Bacteria</taxon>
        <taxon>Pseudomonadati</taxon>
        <taxon>Pseudomonadota</taxon>
        <taxon>Alphaproteobacteria</taxon>
        <taxon>Hyphomicrobiales</taxon>
        <taxon>Brucellaceae</taxon>
        <taxon>Brucella/Ochrobactrum group</taxon>
        <taxon>Brucella</taxon>
    </lineage>
</organism>
<name>Q8YD63_BRUME</name>
<accession>D0B820</accession>
<dbReference type="GO" id="GO:0033969">
    <property type="term" value="F:gamma-glutamyl-gamma-aminobutyrate hydrolase activity"/>
    <property type="evidence" value="ECO:0007669"/>
    <property type="project" value="UniProtKB-EC"/>
</dbReference>
<comment type="pathway">
    <text evidence="4">Amine and polyamine degradation; putrescine degradation; 4-aminobutanoate from putrescine: step 4/4.</text>
</comment>
<dbReference type="PANTHER" id="PTHR43235">
    <property type="entry name" value="GLUTAMINE AMIDOTRANSFERASE PB2B2.05-RELATED"/>
    <property type="match status" value="1"/>
</dbReference>
<dbReference type="InterPro" id="IPR011697">
    <property type="entry name" value="Peptidase_C26"/>
</dbReference>
<dbReference type="InterPro" id="IPR044668">
    <property type="entry name" value="PuuD-like"/>
</dbReference>